<feature type="transmembrane region" description="Helical" evidence="1">
    <location>
        <begin position="266"/>
        <end position="293"/>
    </location>
</feature>
<sequence>MLRKIKVLLYLLVTIATIALFTNIFHSYDDSSLPDNPTIVEIYGSKKLNNSQIRKWQKTDSKEWNKKYNKKSFFIILQKFAHSKNISLVKLRINNFNGHQSKIVYSFDNDNKDYSLYKDKSVKKLSNKKLQLEDLYGVYCTNAKNEALGDLLSLLHSHQLKVRTEDNSLSFNYILHLLLTELSSTNVVIFLGVISILFIVMVLEKLYRFKAYGIMKINGLNNWQLFMNDLKREAPLLVAALGLIVIFIVAWGSYSFTAKGWTTFLPYMLLALLILFLSFFFLNALSYLVLVLLKPYAAIKGEEHSGAFLLIGYLLKIVLLALIMLNAIALYKNYQIYTRDTSIIKKLSAKENGYSLNLSWHISDKAEDIKVARKVHKLVVESPQAIVSKNSQVFRPAIRDVQPENGNVITANKNFLAKSGLTSKHIKVSENNVLLLIPKNRLDQLGEAKKELKNFLKFQNKLPNRYRKQKKMPTIQVIPIASDQKVLNYTVRDEILSSISFNPLIIVVNDKLLSDDFYLSTNSQGMIRFPNLKAMQRLVKRLGLTSYTIGITSQQALLSDYVAKANKELLLLTMTTIISLLQLIFIILFVSSTFLQSQRHKMAVYQVFGKSNAKLICTFLIVNLGFDFLMISLVLAKRGYLNLMPLTLGYLLIEAGIILLTYIHAQHNLLITLNHGN</sequence>
<name>A0A0F4LB56_9LACO</name>
<protein>
    <recommendedName>
        <fullName evidence="4">Bacteriocin-associated integral membrane protein</fullName>
    </recommendedName>
</protein>
<dbReference type="RefSeq" id="WP_046332669.1">
    <property type="nucleotide sequence ID" value="NZ_JBHTBO010000003.1"/>
</dbReference>
<keyword evidence="1" id="KW-0812">Transmembrane</keyword>
<proteinExistence type="predicted"/>
<dbReference type="EMBL" id="JXLH01000024">
    <property type="protein sequence ID" value="KJY55518.1"/>
    <property type="molecule type" value="Genomic_DNA"/>
</dbReference>
<gene>
    <name evidence="2" type="ORF">JF75_17070</name>
</gene>
<keyword evidence="3" id="KW-1185">Reference proteome</keyword>
<dbReference type="AlphaFoldDB" id="A0A0F4LB56"/>
<keyword evidence="1" id="KW-1133">Transmembrane helix</keyword>
<feature type="transmembrane region" description="Helical" evidence="1">
    <location>
        <begin position="569"/>
        <end position="595"/>
    </location>
</feature>
<feature type="transmembrane region" description="Helical" evidence="1">
    <location>
        <begin position="305"/>
        <end position="331"/>
    </location>
</feature>
<evidence type="ECO:0008006" key="4">
    <source>
        <dbReference type="Google" id="ProtNLM"/>
    </source>
</evidence>
<feature type="transmembrane region" description="Helical" evidence="1">
    <location>
        <begin position="615"/>
        <end position="636"/>
    </location>
</feature>
<dbReference type="STRING" id="1218506.JF75_17070"/>
<accession>A0A0F4LB56</accession>
<evidence type="ECO:0000313" key="3">
    <source>
        <dbReference type="Proteomes" id="UP000033612"/>
    </source>
</evidence>
<evidence type="ECO:0000313" key="2">
    <source>
        <dbReference type="EMBL" id="KJY55518.1"/>
    </source>
</evidence>
<dbReference type="HOGENOM" id="CLU_414930_0_0_9"/>
<organism evidence="2 3">
    <name type="scientific">Lactobacillus kimbladii</name>
    <dbReference type="NCBI Taxonomy" id="1218506"/>
    <lineage>
        <taxon>Bacteria</taxon>
        <taxon>Bacillati</taxon>
        <taxon>Bacillota</taxon>
        <taxon>Bacilli</taxon>
        <taxon>Lactobacillales</taxon>
        <taxon>Lactobacillaceae</taxon>
        <taxon>Lactobacillus</taxon>
    </lineage>
</organism>
<dbReference type="OrthoDB" id="2276742at2"/>
<comment type="caution">
    <text evidence="2">The sequence shown here is derived from an EMBL/GenBank/DDBJ whole genome shotgun (WGS) entry which is preliminary data.</text>
</comment>
<reference evidence="2 3" key="1">
    <citation type="submission" date="2015-01" db="EMBL/GenBank/DDBJ databases">
        <title>Comparative genomics of the lactic acid bacteria isolated from the honey bee gut.</title>
        <authorList>
            <person name="Ellegaard K.M."/>
            <person name="Tamarit D."/>
            <person name="Javelind E."/>
            <person name="Olofsson T."/>
            <person name="Andersson S.G."/>
            <person name="Vasquez A."/>
        </authorList>
    </citation>
    <scope>NUCLEOTIDE SEQUENCE [LARGE SCALE GENOMIC DNA]</scope>
    <source>
        <strain evidence="2 3">Hma2</strain>
    </source>
</reference>
<evidence type="ECO:0000256" key="1">
    <source>
        <dbReference type="SAM" id="Phobius"/>
    </source>
</evidence>
<dbReference type="PATRIC" id="fig|1218506.3.peg.1790"/>
<keyword evidence="1" id="KW-0472">Membrane</keyword>
<feature type="transmembrane region" description="Helical" evidence="1">
    <location>
        <begin position="187"/>
        <end position="207"/>
    </location>
</feature>
<feature type="transmembrane region" description="Helical" evidence="1">
    <location>
        <begin position="648"/>
        <end position="665"/>
    </location>
</feature>
<feature type="transmembrane region" description="Helical" evidence="1">
    <location>
        <begin position="7"/>
        <end position="28"/>
    </location>
</feature>
<dbReference type="Proteomes" id="UP000033612">
    <property type="component" value="Unassembled WGS sequence"/>
</dbReference>
<feature type="transmembrane region" description="Helical" evidence="1">
    <location>
        <begin position="234"/>
        <end position="254"/>
    </location>
</feature>